<dbReference type="RefSeq" id="WP_132400722.1">
    <property type="nucleotide sequence ID" value="NZ_SMKA01000003.1"/>
</dbReference>
<evidence type="ECO:0000313" key="2">
    <source>
        <dbReference type="EMBL" id="TDC35295.1"/>
    </source>
</evidence>
<dbReference type="GO" id="GO:0031177">
    <property type="term" value="F:phosphopantetheine binding"/>
    <property type="evidence" value="ECO:0007669"/>
    <property type="project" value="TreeGrafter"/>
</dbReference>
<feature type="domain" description="Carrier" evidence="1">
    <location>
        <begin position="1"/>
        <end position="76"/>
    </location>
</feature>
<evidence type="ECO:0000259" key="1">
    <source>
        <dbReference type="PROSITE" id="PS50075"/>
    </source>
</evidence>
<proteinExistence type="predicted"/>
<evidence type="ECO:0000313" key="3">
    <source>
        <dbReference type="Proteomes" id="UP000295075"/>
    </source>
</evidence>
<dbReference type="InterPro" id="IPR036736">
    <property type="entry name" value="ACP-like_sf"/>
</dbReference>
<organism evidence="2 3">
    <name type="scientific">Kribbella albertanoniae</name>
    <dbReference type="NCBI Taxonomy" id="1266829"/>
    <lineage>
        <taxon>Bacteria</taxon>
        <taxon>Bacillati</taxon>
        <taxon>Actinomycetota</taxon>
        <taxon>Actinomycetes</taxon>
        <taxon>Propionibacteriales</taxon>
        <taxon>Kribbellaceae</taxon>
        <taxon>Kribbella</taxon>
    </lineage>
</organism>
<reference evidence="2 3" key="1">
    <citation type="submission" date="2019-03" db="EMBL/GenBank/DDBJ databases">
        <title>Draft genome sequences of novel Actinobacteria.</title>
        <authorList>
            <person name="Sahin N."/>
            <person name="Ay H."/>
            <person name="Saygin H."/>
        </authorList>
    </citation>
    <scope>NUCLEOTIDE SEQUENCE [LARGE SCALE GENOMIC DNA]</scope>
    <source>
        <strain evidence="2 3">JCM 30547</strain>
    </source>
</reference>
<dbReference type="Pfam" id="PF00550">
    <property type="entry name" value="PP-binding"/>
    <property type="match status" value="1"/>
</dbReference>
<dbReference type="Gene3D" id="1.10.1200.10">
    <property type="entry name" value="ACP-like"/>
    <property type="match status" value="1"/>
</dbReference>
<dbReference type="OrthoDB" id="2085352at2"/>
<comment type="caution">
    <text evidence="2">The sequence shown here is derived from an EMBL/GenBank/DDBJ whole genome shotgun (WGS) entry which is preliminary data.</text>
</comment>
<protein>
    <recommendedName>
        <fullName evidence="1">Carrier domain-containing protein</fullName>
    </recommendedName>
</protein>
<dbReference type="GO" id="GO:0043041">
    <property type="term" value="P:amino acid activation for nonribosomal peptide biosynthetic process"/>
    <property type="evidence" value="ECO:0007669"/>
    <property type="project" value="TreeGrafter"/>
</dbReference>
<dbReference type="PANTHER" id="PTHR45527:SF1">
    <property type="entry name" value="FATTY ACID SYNTHASE"/>
    <property type="match status" value="1"/>
</dbReference>
<dbReference type="SUPFAM" id="SSF47336">
    <property type="entry name" value="ACP-like"/>
    <property type="match status" value="1"/>
</dbReference>
<name>A0A4V2XSW6_9ACTN</name>
<dbReference type="GO" id="GO:0005737">
    <property type="term" value="C:cytoplasm"/>
    <property type="evidence" value="ECO:0007669"/>
    <property type="project" value="TreeGrafter"/>
</dbReference>
<keyword evidence="3" id="KW-1185">Reference proteome</keyword>
<gene>
    <name evidence="2" type="ORF">E1261_01830</name>
</gene>
<dbReference type="GO" id="GO:0044550">
    <property type="term" value="P:secondary metabolite biosynthetic process"/>
    <property type="evidence" value="ECO:0007669"/>
    <property type="project" value="TreeGrafter"/>
</dbReference>
<sequence>MTTDQLTQKIAAIWCDLLKVESVGPASDFFVEGGDSMDAILMLQTVNDELEVELTVEDLFRNPDLAAVVAAVETQKRRA</sequence>
<dbReference type="AlphaFoldDB" id="A0A4V2XSW6"/>
<dbReference type="PROSITE" id="PS50075">
    <property type="entry name" value="CARRIER"/>
    <property type="match status" value="1"/>
</dbReference>
<dbReference type="InterPro" id="IPR009081">
    <property type="entry name" value="PP-bd_ACP"/>
</dbReference>
<accession>A0A4V2XSW6</accession>
<dbReference type="EMBL" id="SMKA01000003">
    <property type="protein sequence ID" value="TDC35295.1"/>
    <property type="molecule type" value="Genomic_DNA"/>
</dbReference>
<dbReference type="PANTHER" id="PTHR45527">
    <property type="entry name" value="NONRIBOSOMAL PEPTIDE SYNTHETASE"/>
    <property type="match status" value="1"/>
</dbReference>
<dbReference type="Proteomes" id="UP000295075">
    <property type="component" value="Unassembled WGS sequence"/>
</dbReference>